<dbReference type="InParanoid" id="U2EEQ4"/>
<evidence type="ECO:0000256" key="3">
    <source>
        <dbReference type="ARBA" id="ARBA00022475"/>
    </source>
</evidence>
<keyword evidence="3" id="KW-1003">Cell membrane</keyword>
<comment type="caution">
    <text evidence="8">The sequence shown here is derived from an EMBL/GenBank/DDBJ whole genome shotgun (WGS) entry which is preliminary data.</text>
</comment>
<evidence type="ECO:0000256" key="1">
    <source>
        <dbReference type="ARBA" id="ARBA00004651"/>
    </source>
</evidence>
<dbReference type="Pfam" id="PF02417">
    <property type="entry name" value="Chromate_transp"/>
    <property type="match status" value="1"/>
</dbReference>
<dbReference type="OrthoDB" id="9788907at2"/>
<gene>
    <name evidence="8" type="ORF">HLPCO_000094</name>
</gene>
<reference evidence="8 9" key="2">
    <citation type="journal article" date="2013" name="PLoS ONE">
        <title>INDIGO - INtegrated Data Warehouse of MIcrobial GenOmes with Examples from the Red Sea Extremophiles.</title>
        <authorList>
            <person name="Alam I."/>
            <person name="Antunes A."/>
            <person name="Kamau A.A."/>
            <person name="Ba Alawi W."/>
            <person name="Kalkatawi M."/>
            <person name="Stingl U."/>
            <person name="Bajic V.B."/>
        </authorList>
    </citation>
    <scope>NUCLEOTIDE SEQUENCE [LARGE SCALE GENOMIC DNA]</scope>
    <source>
        <strain evidence="8 9">SSD-17B</strain>
    </source>
</reference>
<dbReference type="InterPro" id="IPR003370">
    <property type="entry name" value="Chromate_transpt"/>
</dbReference>
<dbReference type="Proteomes" id="UP000005707">
    <property type="component" value="Unassembled WGS sequence"/>
</dbReference>
<keyword evidence="6 7" id="KW-0472">Membrane</keyword>
<evidence type="ECO:0000256" key="2">
    <source>
        <dbReference type="ARBA" id="ARBA00005262"/>
    </source>
</evidence>
<feature type="transmembrane region" description="Helical" evidence="7">
    <location>
        <begin position="58"/>
        <end position="78"/>
    </location>
</feature>
<dbReference type="InterPro" id="IPR052518">
    <property type="entry name" value="CHR_Transporter"/>
</dbReference>
<evidence type="ECO:0000256" key="5">
    <source>
        <dbReference type="ARBA" id="ARBA00022989"/>
    </source>
</evidence>
<evidence type="ECO:0000256" key="6">
    <source>
        <dbReference type="ARBA" id="ARBA00023136"/>
    </source>
</evidence>
<feature type="transmembrane region" description="Helical" evidence="7">
    <location>
        <begin position="114"/>
        <end position="137"/>
    </location>
</feature>
<sequence>MKKSEEHSSIHDLFILFITFFKFGVFTIGGGYVMIPLIEKEMVEKKKWIKEHDIADVIALTQSIPGALAVNMSALVGYRLAGKKGAITSVFGVITPSFIIILLVATLFRQVKDYPVVTHGLLGIKSAVVALIIVAGFKIAKKSIKDFISASLVFFSVLLLTFDVLHPFFIILLGAFVGIALYTFFPSYVKHLLEKGIDEQ</sequence>
<feature type="transmembrane region" description="Helical" evidence="7">
    <location>
        <begin position="168"/>
        <end position="185"/>
    </location>
</feature>
<accession>U2EEQ4</accession>
<organism evidence="8 9">
    <name type="scientific">Haloplasma contractile SSD-17B</name>
    <dbReference type="NCBI Taxonomy" id="1033810"/>
    <lineage>
        <taxon>Bacteria</taxon>
        <taxon>Bacillati</taxon>
        <taxon>Mycoplasmatota</taxon>
        <taxon>Mollicutes</taxon>
        <taxon>Haloplasmatales</taxon>
        <taxon>Haloplasmataceae</taxon>
        <taxon>Haloplasma</taxon>
    </lineage>
</organism>
<keyword evidence="9" id="KW-1185">Reference proteome</keyword>
<dbReference type="PANTHER" id="PTHR43663:SF2">
    <property type="entry name" value="CHROMATE TRANSPORT PROTEIN-RELATED"/>
    <property type="match status" value="1"/>
</dbReference>
<keyword evidence="4 7" id="KW-0812">Transmembrane</keyword>
<dbReference type="AlphaFoldDB" id="U2EEQ4"/>
<keyword evidence="5 7" id="KW-1133">Transmembrane helix</keyword>
<feature type="transmembrane region" description="Helical" evidence="7">
    <location>
        <begin position="12"/>
        <end position="38"/>
    </location>
</feature>
<evidence type="ECO:0000313" key="8">
    <source>
        <dbReference type="EMBL" id="ERJ13443.1"/>
    </source>
</evidence>
<reference evidence="8 9" key="1">
    <citation type="journal article" date="2011" name="J. Bacteriol.">
        <title>Genome sequence of Haloplasma contractile, an unusual contractile bacterium from a deep-sea anoxic brine lake.</title>
        <authorList>
            <person name="Antunes A."/>
            <person name="Alam I."/>
            <person name="El Dorry H."/>
            <person name="Siam R."/>
            <person name="Robertson A."/>
            <person name="Bajic V.B."/>
            <person name="Stingl U."/>
        </authorList>
    </citation>
    <scope>NUCLEOTIDE SEQUENCE [LARGE SCALE GENOMIC DNA]</scope>
    <source>
        <strain evidence="8 9">SSD-17B</strain>
    </source>
</reference>
<comment type="similarity">
    <text evidence="2">Belongs to the chromate ion transporter (CHR) (TC 2.A.51) family.</text>
</comment>
<dbReference type="RefSeq" id="WP_008826450.1">
    <property type="nucleotide sequence ID" value="NZ_AFNU02000001.1"/>
</dbReference>
<dbReference type="GO" id="GO:0005886">
    <property type="term" value="C:plasma membrane"/>
    <property type="evidence" value="ECO:0007669"/>
    <property type="project" value="UniProtKB-SubCell"/>
</dbReference>
<evidence type="ECO:0000256" key="7">
    <source>
        <dbReference type="SAM" id="Phobius"/>
    </source>
</evidence>
<dbReference type="eggNOG" id="COG2059">
    <property type="taxonomic scope" value="Bacteria"/>
</dbReference>
<dbReference type="EMBL" id="AFNU02000001">
    <property type="protein sequence ID" value="ERJ13443.1"/>
    <property type="molecule type" value="Genomic_DNA"/>
</dbReference>
<name>U2EEQ4_9MOLU</name>
<evidence type="ECO:0000256" key="4">
    <source>
        <dbReference type="ARBA" id="ARBA00022692"/>
    </source>
</evidence>
<feature type="transmembrane region" description="Helical" evidence="7">
    <location>
        <begin position="144"/>
        <end position="162"/>
    </location>
</feature>
<protein>
    <submittedName>
        <fullName evidence="8">Chromate transport protein</fullName>
    </submittedName>
</protein>
<dbReference type="STRING" id="1033810.HLPCO_000094"/>
<proteinExistence type="inferred from homology"/>
<comment type="subcellular location">
    <subcellularLocation>
        <location evidence="1">Cell membrane</location>
        <topology evidence="1">Multi-pass membrane protein</topology>
    </subcellularLocation>
</comment>
<dbReference type="GO" id="GO:0015109">
    <property type="term" value="F:chromate transmembrane transporter activity"/>
    <property type="evidence" value="ECO:0007669"/>
    <property type="project" value="InterPro"/>
</dbReference>
<dbReference type="PANTHER" id="PTHR43663">
    <property type="entry name" value="CHROMATE TRANSPORT PROTEIN-RELATED"/>
    <property type="match status" value="1"/>
</dbReference>
<evidence type="ECO:0000313" key="9">
    <source>
        <dbReference type="Proteomes" id="UP000005707"/>
    </source>
</evidence>
<feature type="transmembrane region" description="Helical" evidence="7">
    <location>
        <begin position="90"/>
        <end position="108"/>
    </location>
</feature>